<dbReference type="SUPFAM" id="SSF88713">
    <property type="entry name" value="Glycoside hydrolase/deacetylase"/>
    <property type="match status" value="1"/>
</dbReference>
<evidence type="ECO:0000313" key="4">
    <source>
        <dbReference type="EMBL" id="TVZ07439.1"/>
    </source>
</evidence>
<evidence type="ECO:0000313" key="5">
    <source>
        <dbReference type="Proteomes" id="UP000460272"/>
    </source>
</evidence>
<dbReference type="Gene3D" id="3.20.20.370">
    <property type="entry name" value="Glycoside hydrolase/deacetylase"/>
    <property type="match status" value="1"/>
</dbReference>
<dbReference type="InterPro" id="IPR050248">
    <property type="entry name" value="Polysacc_deacetylase_ArnD"/>
</dbReference>
<dbReference type="GO" id="GO:0016810">
    <property type="term" value="F:hydrolase activity, acting on carbon-nitrogen (but not peptide) bonds"/>
    <property type="evidence" value="ECO:0007669"/>
    <property type="project" value="InterPro"/>
</dbReference>
<name>A0A6P2C7N5_9ACTN</name>
<dbReference type="EMBL" id="RPFW01000001">
    <property type="protein sequence ID" value="TVZ07439.1"/>
    <property type="molecule type" value="Genomic_DNA"/>
</dbReference>
<dbReference type="PANTHER" id="PTHR10587:SF133">
    <property type="entry name" value="CHITIN DEACETYLASE 1-RELATED"/>
    <property type="match status" value="1"/>
</dbReference>
<dbReference type="Pfam" id="PF26607">
    <property type="entry name" value="DUF8189"/>
    <property type="match status" value="1"/>
</dbReference>
<evidence type="ECO:0000256" key="1">
    <source>
        <dbReference type="ARBA" id="ARBA00022723"/>
    </source>
</evidence>
<dbReference type="CDD" id="cd10917">
    <property type="entry name" value="CE4_NodB_like_6s_7s"/>
    <property type="match status" value="1"/>
</dbReference>
<dbReference type="PROSITE" id="PS51677">
    <property type="entry name" value="NODB"/>
    <property type="match status" value="1"/>
</dbReference>
<keyword evidence="5" id="KW-1185">Reference proteome</keyword>
<accession>A0A6P2C7N5</accession>
<comment type="caution">
    <text evidence="4">The sequence shown here is derived from an EMBL/GenBank/DDBJ whole genome shotgun (WGS) entry which is preliminary data.</text>
</comment>
<evidence type="ECO:0000256" key="2">
    <source>
        <dbReference type="ARBA" id="ARBA00022801"/>
    </source>
</evidence>
<protein>
    <submittedName>
        <fullName evidence="4">Polysaccharide deacetylase family protein</fullName>
    </submittedName>
</protein>
<dbReference type="GO" id="GO:0016020">
    <property type="term" value="C:membrane"/>
    <property type="evidence" value="ECO:0007669"/>
    <property type="project" value="TreeGrafter"/>
</dbReference>
<dbReference type="GO" id="GO:0005975">
    <property type="term" value="P:carbohydrate metabolic process"/>
    <property type="evidence" value="ECO:0007669"/>
    <property type="project" value="InterPro"/>
</dbReference>
<dbReference type="Proteomes" id="UP000460272">
    <property type="component" value="Unassembled WGS sequence"/>
</dbReference>
<reference evidence="4 5" key="1">
    <citation type="submission" date="2018-11" db="EMBL/GenBank/DDBJ databases">
        <title>Trebonia kvetii gen.nov., sp.nov., a novel acidophilic actinobacterium, and proposal of the new actinobacterial family Treboniaceae fam. nov.</title>
        <authorList>
            <person name="Rapoport D."/>
            <person name="Sagova-Mareckova M."/>
            <person name="Sedlacek I."/>
            <person name="Provaznik J."/>
            <person name="Kralova S."/>
            <person name="Pavlinic D."/>
            <person name="Benes V."/>
            <person name="Kopecky J."/>
        </authorList>
    </citation>
    <scope>NUCLEOTIDE SEQUENCE [LARGE SCALE GENOMIC DNA]</scope>
    <source>
        <strain evidence="4 5">15Tr583</strain>
    </source>
</reference>
<evidence type="ECO:0000259" key="3">
    <source>
        <dbReference type="PROSITE" id="PS51677"/>
    </source>
</evidence>
<dbReference type="AlphaFoldDB" id="A0A6P2C7N5"/>
<dbReference type="Pfam" id="PF01522">
    <property type="entry name" value="Polysacc_deac_1"/>
    <property type="match status" value="1"/>
</dbReference>
<dbReference type="InterPro" id="IPR002509">
    <property type="entry name" value="NODB_dom"/>
</dbReference>
<dbReference type="InterPro" id="IPR011330">
    <property type="entry name" value="Glyco_hydro/deAcase_b/a-brl"/>
</dbReference>
<dbReference type="PANTHER" id="PTHR10587">
    <property type="entry name" value="GLYCOSYL TRANSFERASE-RELATED"/>
    <property type="match status" value="1"/>
</dbReference>
<keyword evidence="2" id="KW-0378">Hydrolase</keyword>
<dbReference type="SUPFAM" id="SSF89372">
    <property type="entry name" value="Fucose-specific lectin"/>
    <property type="match status" value="1"/>
</dbReference>
<gene>
    <name evidence="4" type="ORF">EAS64_04370</name>
</gene>
<sequence length="298" mass="30813">MPGSVQVLVRGTDNALWANTGTAGAFGGWRKVGGVLIDGPAAAGSPAPGVDVAVRGTDNAVWAATWRSGGWSGFTRAWTPSAPAPPASGLLGTDWTRIPTGSKVVALTFDAGSNAAGLPSISATLRAKNVRATFFLTGNWVRDFPAQANAIIQDGYLVGNHSVSHPNFTKLTDSQVTAQVLGAQQAILRANGADTRPLFRFPFGDVNGRVLADVNRLGYVPVRWTVDSLGWKGTSGGQSVQSVTNRVLAAAQPGEIVLMHLGSNPDDGTTLDAAALPAIIDGLRARGYGFVTLQALTG</sequence>
<proteinExistence type="predicted"/>
<dbReference type="OrthoDB" id="9763050at2"/>
<keyword evidence="1" id="KW-0479">Metal-binding</keyword>
<organism evidence="4 5">
    <name type="scientific">Trebonia kvetii</name>
    <dbReference type="NCBI Taxonomy" id="2480626"/>
    <lineage>
        <taxon>Bacteria</taxon>
        <taxon>Bacillati</taxon>
        <taxon>Actinomycetota</taxon>
        <taxon>Actinomycetes</taxon>
        <taxon>Streptosporangiales</taxon>
        <taxon>Treboniaceae</taxon>
        <taxon>Trebonia</taxon>
    </lineage>
</organism>
<feature type="domain" description="NodB homology" evidence="3">
    <location>
        <begin position="103"/>
        <end position="291"/>
    </location>
</feature>
<dbReference type="InterPro" id="IPR058502">
    <property type="entry name" value="PLL-like_beta-prop"/>
</dbReference>
<dbReference type="GO" id="GO:0046872">
    <property type="term" value="F:metal ion binding"/>
    <property type="evidence" value="ECO:0007669"/>
    <property type="project" value="UniProtKB-KW"/>
</dbReference>